<feature type="region of interest" description="Disordered" evidence="1">
    <location>
        <begin position="130"/>
        <end position="155"/>
    </location>
</feature>
<feature type="region of interest" description="Disordered" evidence="1">
    <location>
        <begin position="1"/>
        <end position="53"/>
    </location>
</feature>
<dbReference type="InParanoid" id="E2BLQ0"/>
<keyword evidence="3" id="KW-1185">Reference proteome</keyword>
<feature type="compositionally biased region" description="Gly residues" evidence="1">
    <location>
        <begin position="130"/>
        <end position="139"/>
    </location>
</feature>
<dbReference type="Proteomes" id="UP000008237">
    <property type="component" value="Unassembled WGS sequence"/>
</dbReference>
<protein>
    <submittedName>
        <fullName evidence="2">Uncharacterized protein</fullName>
    </submittedName>
</protein>
<feature type="region of interest" description="Disordered" evidence="1">
    <location>
        <begin position="223"/>
        <end position="260"/>
    </location>
</feature>
<feature type="region of interest" description="Disordered" evidence="1">
    <location>
        <begin position="390"/>
        <end position="412"/>
    </location>
</feature>
<sequence>MSNFFPKAHQAPSTKRYNGHQGKAHEMSLSAAGSDHLGHTEPPRKTHSESGLVTKKTSELNRALLDETHFIHRLNTANPGRLRALAHQKHMGNTSFFQPYYKYPITFYHKHLMRILERSGAEYRVRQGMAGQGRAGQGRAGQSRAGQGRSGHKKMSGCDYKGCDFAARQRLRSRRKRWESRPARGIFKSGYANCKHVTLPIEPNFSTDPIYYLGESPTPSAVAWQEKRSEAKRRETKRGDPLSGARTPRDYKEEPLNRGPGPLQGIEVLPSWLNQQRCISTVLTPNPTTTARAGHHRRSPAEEKRASAGFSVHFPSALPRIRSNSCYVNLASSLEDYDLRQQCGTLLAENCVIVWDLKRKAKDYACLLGYWSVFGHCDVYLTYRQLEDRPASSSSGKVRRSSGSGAAISPHRIYRADPNPQRAYQYVNESPTGTPPPQPQPPPPSPSSPPLCYRSLPLDLPSSHPACPKRFELTSRQRFADLGL</sequence>
<feature type="compositionally biased region" description="Pro residues" evidence="1">
    <location>
        <begin position="433"/>
        <end position="449"/>
    </location>
</feature>
<accession>E2BLQ0</accession>
<evidence type="ECO:0000256" key="1">
    <source>
        <dbReference type="SAM" id="MobiDB-lite"/>
    </source>
</evidence>
<feature type="compositionally biased region" description="Basic and acidic residues" evidence="1">
    <location>
        <begin position="36"/>
        <end position="48"/>
    </location>
</feature>
<feature type="region of interest" description="Disordered" evidence="1">
    <location>
        <begin position="285"/>
        <end position="306"/>
    </location>
</feature>
<reference evidence="2 3" key="1">
    <citation type="journal article" date="2010" name="Science">
        <title>Genomic comparison of the ants Camponotus floridanus and Harpegnathos saltator.</title>
        <authorList>
            <person name="Bonasio R."/>
            <person name="Zhang G."/>
            <person name="Ye C."/>
            <person name="Mutti N.S."/>
            <person name="Fang X."/>
            <person name="Qin N."/>
            <person name="Donahue G."/>
            <person name="Yang P."/>
            <person name="Li Q."/>
            <person name="Li C."/>
            <person name="Zhang P."/>
            <person name="Huang Z."/>
            <person name="Berger S.L."/>
            <person name="Reinberg D."/>
            <person name="Wang J."/>
            <person name="Liebig J."/>
        </authorList>
    </citation>
    <scope>NUCLEOTIDE SEQUENCE [LARGE SCALE GENOMIC DNA]</scope>
    <source>
        <strain evidence="2 3">R22 G/1</strain>
    </source>
</reference>
<gene>
    <name evidence="2" type="ORF">EAI_02196</name>
</gene>
<evidence type="ECO:0000313" key="2">
    <source>
        <dbReference type="EMBL" id="EFN83384.1"/>
    </source>
</evidence>
<feature type="compositionally biased region" description="Basic and acidic residues" evidence="1">
    <location>
        <begin position="225"/>
        <end position="240"/>
    </location>
</feature>
<feature type="region of interest" description="Disordered" evidence="1">
    <location>
        <begin position="424"/>
        <end position="457"/>
    </location>
</feature>
<dbReference type="AlphaFoldDB" id="E2BLQ0"/>
<dbReference type="EMBL" id="GL449036">
    <property type="protein sequence ID" value="EFN83384.1"/>
    <property type="molecule type" value="Genomic_DNA"/>
</dbReference>
<feature type="compositionally biased region" description="Low complexity" evidence="1">
    <location>
        <begin position="391"/>
        <end position="407"/>
    </location>
</feature>
<name>E2BLQ0_HARSA</name>
<organism evidence="3">
    <name type="scientific">Harpegnathos saltator</name>
    <name type="common">Jerdon's jumping ant</name>
    <dbReference type="NCBI Taxonomy" id="610380"/>
    <lineage>
        <taxon>Eukaryota</taxon>
        <taxon>Metazoa</taxon>
        <taxon>Ecdysozoa</taxon>
        <taxon>Arthropoda</taxon>
        <taxon>Hexapoda</taxon>
        <taxon>Insecta</taxon>
        <taxon>Pterygota</taxon>
        <taxon>Neoptera</taxon>
        <taxon>Endopterygota</taxon>
        <taxon>Hymenoptera</taxon>
        <taxon>Apocrita</taxon>
        <taxon>Aculeata</taxon>
        <taxon>Formicoidea</taxon>
        <taxon>Formicidae</taxon>
        <taxon>Ponerinae</taxon>
        <taxon>Ponerini</taxon>
        <taxon>Harpegnathos</taxon>
    </lineage>
</organism>
<feature type="compositionally biased region" description="Basic and acidic residues" evidence="1">
    <location>
        <begin position="247"/>
        <end position="256"/>
    </location>
</feature>
<evidence type="ECO:0000313" key="3">
    <source>
        <dbReference type="Proteomes" id="UP000008237"/>
    </source>
</evidence>
<proteinExistence type="predicted"/>